<dbReference type="AlphaFoldDB" id="A0A6N2ZTY0"/>
<evidence type="ECO:0000256" key="3">
    <source>
        <dbReference type="SAM" id="Phobius"/>
    </source>
</evidence>
<keyword evidence="3" id="KW-0472">Membrane</keyword>
<feature type="transmembrane region" description="Helical" evidence="3">
    <location>
        <begin position="66"/>
        <end position="90"/>
    </location>
</feature>
<name>A0A6N2ZTY0_9BACT</name>
<gene>
    <name evidence="5" type="ORF">PCLFYP37_01156</name>
</gene>
<dbReference type="InterPro" id="IPR051158">
    <property type="entry name" value="Metallophosphoesterase_sf"/>
</dbReference>
<feature type="transmembrane region" description="Helical" evidence="3">
    <location>
        <begin position="111"/>
        <end position="130"/>
    </location>
</feature>
<dbReference type="GO" id="GO:0009245">
    <property type="term" value="P:lipid A biosynthetic process"/>
    <property type="evidence" value="ECO:0007669"/>
    <property type="project" value="TreeGrafter"/>
</dbReference>
<dbReference type="Pfam" id="PF00149">
    <property type="entry name" value="Metallophos"/>
    <property type="match status" value="1"/>
</dbReference>
<dbReference type="EMBL" id="CACRUT010000006">
    <property type="protein sequence ID" value="VYT80162.1"/>
    <property type="molecule type" value="Genomic_DNA"/>
</dbReference>
<keyword evidence="1" id="KW-0479">Metal-binding</keyword>
<accession>A0A6N2ZTY0</accession>
<keyword evidence="3" id="KW-0812">Transmembrane</keyword>
<keyword evidence="3" id="KW-1133">Transmembrane helix</keyword>
<dbReference type="InterPro" id="IPR004843">
    <property type="entry name" value="Calcineurin-like_PHP"/>
</dbReference>
<evidence type="ECO:0000313" key="5">
    <source>
        <dbReference type="EMBL" id="VYT80162.1"/>
    </source>
</evidence>
<evidence type="ECO:0000256" key="2">
    <source>
        <dbReference type="ARBA" id="ARBA00022801"/>
    </source>
</evidence>
<feature type="domain" description="Calcineurin-like phosphoesterase" evidence="4">
    <location>
        <begin position="150"/>
        <end position="338"/>
    </location>
</feature>
<dbReference type="GO" id="GO:0046872">
    <property type="term" value="F:metal ion binding"/>
    <property type="evidence" value="ECO:0007669"/>
    <property type="project" value="UniProtKB-KW"/>
</dbReference>
<dbReference type="GO" id="GO:0016020">
    <property type="term" value="C:membrane"/>
    <property type="evidence" value="ECO:0007669"/>
    <property type="project" value="GOC"/>
</dbReference>
<dbReference type="PANTHER" id="PTHR31302">
    <property type="entry name" value="TRANSMEMBRANE PROTEIN WITH METALLOPHOSPHOESTERASE DOMAIN-RELATED"/>
    <property type="match status" value="1"/>
</dbReference>
<dbReference type="EC" id="3.1.-.-" evidence="5"/>
<dbReference type="RefSeq" id="WP_412441859.1">
    <property type="nucleotide sequence ID" value="NZ_CACRUT010000006.1"/>
</dbReference>
<feature type="transmembrane region" description="Helical" evidence="3">
    <location>
        <begin position="34"/>
        <end position="54"/>
    </location>
</feature>
<evidence type="ECO:0000259" key="4">
    <source>
        <dbReference type="Pfam" id="PF00149"/>
    </source>
</evidence>
<reference evidence="5" key="1">
    <citation type="submission" date="2019-11" db="EMBL/GenBank/DDBJ databases">
        <authorList>
            <person name="Feng L."/>
        </authorList>
    </citation>
    <scope>NUCLEOTIDE SEQUENCE</scope>
    <source>
        <strain evidence="5">PclaraLFYP37</strain>
    </source>
</reference>
<dbReference type="GO" id="GO:0008758">
    <property type="term" value="F:UDP-2,3-diacylglucosamine hydrolase activity"/>
    <property type="evidence" value="ECO:0007669"/>
    <property type="project" value="TreeGrafter"/>
</dbReference>
<dbReference type="InterPro" id="IPR029052">
    <property type="entry name" value="Metallo-depent_PP-like"/>
</dbReference>
<dbReference type="Gene3D" id="3.60.21.10">
    <property type="match status" value="1"/>
</dbReference>
<organism evidence="5">
    <name type="scientific">Paraprevotella clara</name>
    <dbReference type="NCBI Taxonomy" id="454154"/>
    <lineage>
        <taxon>Bacteria</taxon>
        <taxon>Pseudomonadati</taxon>
        <taxon>Bacteroidota</taxon>
        <taxon>Bacteroidia</taxon>
        <taxon>Bacteroidales</taxon>
        <taxon>Prevotellaceae</taxon>
        <taxon>Paraprevotella</taxon>
    </lineage>
</organism>
<dbReference type="PANTHER" id="PTHR31302:SF31">
    <property type="entry name" value="PHOSPHODIESTERASE YAEI"/>
    <property type="match status" value="1"/>
</dbReference>
<feature type="transmembrane region" description="Helical" evidence="3">
    <location>
        <begin position="6"/>
        <end position="22"/>
    </location>
</feature>
<dbReference type="CDD" id="cd07385">
    <property type="entry name" value="MPP_YkuE_C"/>
    <property type="match status" value="1"/>
</dbReference>
<sequence length="396" mass="45429">MVLRILPVLLLTLILSDVYLYFKFMYGRRHPLWAYFLFFLPNALLLIAALILTWTENHTPENMTQMVIFFSLYMLIALPKMLFLIVDLIGKGICLFFPRAKKACTMVSSTASLFLFCIMGAGLSFGPTLLQVRHTNFSSADLPPAFDGYRIVQFSDLHLTSFRNRPEMVEKVVERIMEQCPDMIVFTGDLVSTEANELDGFDEILSRLHAPDGVYSILGNHDYLTYAYYLSPEEQAAQREELKKRQRAMNWDLLLNEHRIIHQGRDSIALVGVENDGKPPFPERGDLKKALAGIPGYGQGNDSTRMFKVLLSHDPTHWRRKVLPQTDIQLTLSGHTHGMQFMLFGWSPSKFFYPEWKYMYREGERGLYVSLGIGGALIPFRFGAWPEINVITLHNK</sequence>
<proteinExistence type="predicted"/>
<evidence type="ECO:0000256" key="1">
    <source>
        <dbReference type="ARBA" id="ARBA00022723"/>
    </source>
</evidence>
<keyword evidence="2 5" id="KW-0378">Hydrolase</keyword>
<protein>
    <submittedName>
        <fullName evidence="5">Putative metallophosphoesterase</fullName>
        <ecNumber evidence="5">3.1.-.-</ecNumber>
    </submittedName>
</protein>
<dbReference type="SUPFAM" id="SSF56300">
    <property type="entry name" value="Metallo-dependent phosphatases"/>
    <property type="match status" value="1"/>
</dbReference>